<keyword evidence="6" id="KW-0686">Riboflavin biosynthesis</keyword>
<keyword evidence="8" id="KW-0547">Nucleotide-binding</keyword>
<gene>
    <name evidence="18" type="ORF">CHYS00102_LOCUS28054</name>
</gene>
<keyword evidence="16" id="KW-0812">Transmembrane</keyword>
<accession>A0A7S1G170</accession>
<evidence type="ECO:0000256" key="6">
    <source>
        <dbReference type="ARBA" id="ARBA00022619"/>
    </source>
</evidence>
<dbReference type="AlphaFoldDB" id="A0A7S1G170"/>
<sequence>MNTLYSPKNTSKTKMDLCSHPARSEREPATYRSIPSVTRRRPSSRRRKLAVVATRVTPAASLPWTLPCMGVLACTFVLVLGITSALVSSSGTVRNFGDIAPASSATFPKRIVRLPFFAPNGSWGQNGITAGLESRTCLHGSRRVSLPPLPRGGSLEPVDPSITLSATASIHHEALIEPDVDTAESGADAALHTAFVAETSLPTDLGLFRLRAYRITNPEIIDNPHIGREPCVIYSAKDGPQSGHDVPIRIHDQCFTSEVFGSLRCDCKEQLEMSFKYIQENGGLVIYLQQEGRGIGLANKVAAYALQDMGLDTVDANLHLGFPDDCRQYGVIPGLLNDLGIKSIRLMTNNPRKVERLRSLGINVSGNIPMVVPKATEYNRKYLETKINRMNHTNFGNTLADEMLVTKVASTVLQTEEIEAHKNGLMSPRPGGVVAAVATSIGTSIEDLEGAYAFADTGYCFGRQSVEDAIAAIGRGELVVVVDDMDRENEGDFIAAADLVSPEAIATMVRYTSGVLCVAMESDRMDELQIPNMVKENEDPKGTAFGVSVDATTEHGITTGISAADRARTLNLLGSPKTTHCDFVRPGHIFPLRAREGGTLTRNGHTEATVDLSRLAGCHPSGVLCEIVSEDNPTEMMRLPEMRRFCKEKGFVLTSIADIQQFRRETEQ</sequence>
<comment type="pathway">
    <text evidence="3">Cofactor biosynthesis; riboflavin biosynthesis.</text>
</comment>
<organism evidence="18">
    <name type="scientific">Corethron hystrix</name>
    <dbReference type="NCBI Taxonomy" id="216773"/>
    <lineage>
        <taxon>Eukaryota</taxon>
        <taxon>Sar</taxon>
        <taxon>Stramenopiles</taxon>
        <taxon>Ochrophyta</taxon>
        <taxon>Bacillariophyta</taxon>
        <taxon>Coscinodiscophyceae</taxon>
        <taxon>Corethrophycidae</taxon>
        <taxon>Corethrales</taxon>
        <taxon>Corethraceae</taxon>
        <taxon>Corethron</taxon>
    </lineage>
</organism>
<dbReference type="Gene3D" id="3.40.50.10990">
    <property type="entry name" value="GTP cyclohydrolase II"/>
    <property type="match status" value="1"/>
</dbReference>
<dbReference type="SUPFAM" id="SSF55821">
    <property type="entry name" value="YrdC/RibB"/>
    <property type="match status" value="1"/>
</dbReference>
<evidence type="ECO:0000256" key="2">
    <source>
        <dbReference type="ARBA" id="ARBA00001946"/>
    </source>
</evidence>
<evidence type="ECO:0000256" key="16">
    <source>
        <dbReference type="SAM" id="Phobius"/>
    </source>
</evidence>
<keyword evidence="11" id="KW-0342">GTP-binding</keyword>
<keyword evidence="16" id="KW-1133">Transmembrane helix</keyword>
<comment type="catalytic activity">
    <reaction evidence="14">
        <text>GTP + 4 H2O = 2,5-diamino-6-hydroxy-4-(5-phosphoribosylamino)-pyrimidine + formate + 2 phosphate + 3 H(+)</text>
        <dbReference type="Rhea" id="RHEA:23704"/>
        <dbReference type="ChEBI" id="CHEBI:15377"/>
        <dbReference type="ChEBI" id="CHEBI:15378"/>
        <dbReference type="ChEBI" id="CHEBI:15740"/>
        <dbReference type="ChEBI" id="CHEBI:37565"/>
        <dbReference type="ChEBI" id="CHEBI:43474"/>
        <dbReference type="ChEBI" id="CHEBI:58614"/>
        <dbReference type="EC" id="3.5.4.25"/>
    </reaction>
</comment>
<evidence type="ECO:0000313" key="18">
    <source>
        <dbReference type="EMBL" id="CAD8900837.1"/>
    </source>
</evidence>
<dbReference type="PANTHER" id="PTHR21327:SF47">
    <property type="entry name" value="GTP CYCLOHYDROLASE II DOMAIN-CONTAINING PROTEIN"/>
    <property type="match status" value="1"/>
</dbReference>
<keyword evidence="12" id="KW-0464">Manganese</keyword>
<dbReference type="Gene3D" id="3.90.870.10">
    <property type="entry name" value="DHBP synthase"/>
    <property type="match status" value="1"/>
</dbReference>
<dbReference type="EC" id="3.5.4.25" evidence="5"/>
<comment type="similarity">
    <text evidence="4">In the N-terminal section; belongs to the DHBP synthase family.</text>
</comment>
<evidence type="ECO:0000256" key="5">
    <source>
        <dbReference type="ARBA" id="ARBA00012762"/>
    </source>
</evidence>
<dbReference type="GO" id="GO:0009231">
    <property type="term" value="P:riboflavin biosynthetic process"/>
    <property type="evidence" value="ECO:0007669"/>
    <property type="project" value="UniProtKB-UniPathway"/>
</dbReference>
<dbReference type="NCBIfam" id="NF001591">
    <property type="entry name" value="PRK00393.1"/>
    <property type="match status" value="1"/>
</dbReference>
<evidence type="ECO:0000259" key="17">
    <source>
        <dbReference type="Pfam" id="PF00925"/>
    </source>
</evidence>
<evidence type="ECO:0000256" key="7">
    <source>
        <dbReference type="ARBA" id="ARBA00022723"/>
    </source>
</evidence>
<dbReference type="FunFam" id="3.90.870.10:FF:000001">
    <property type="entry name" value="Riboflavin biosynthesis protein RibBA"/>
    <property type="match status" value="1"/>
</dbReference>
<feature type="compositionally biased region" description="Polar residues" evidence="15">
    <location>
        <begin position="1"/>
        <end position="12"/>
    </location>
</feature>
<feature type="domain" description="GTP cyclohydrolase II" evidence="17">
    <location>
        <begin position="197"/>
        <end position="369"/>
    </location>
</feature>
<evidence type="ECO:0000256" key="8">
    <source>
        <dbReference type="ARBA" id="ARBA00022741"/>
    </source>
</evidence>
<dbReference type="InterPro" id="IPR000422">
    <property type="entry name" value="DHBP_synthase_RibB"/>
</dbReference>
<dbReference type="InterPro" id="IPR000926">
    <property type="entry name" value="RibA"/>
</dbReference>
<dbReference type="SUPFAM" id="SSF142695">
    <property type="entry name" value="RibA-like"/>
    <property type="match status" value="1"/>
</dbReference>
<dbReference type="GO" id="GO:0008686">
    <property type="term" value="F:3,4-dihydroxy-2-butanone-4-phosphate synthase activity"/>
    <property type="evidence" value="ECO:0007669"/>
    <property type="project" value="InterPro"/>
</dbReference>
<dbReference type="GO" id="GO:0005525">
    <property type="term" value="F:GTP binding"/>
    <property type="evidence" value="ECO:0007669"/>
    <property type="project" value="UniProtKB-KW"/>
</dbReference>
<dbReference type="Pfam" id="PF00926">
    <property type="entry name" value="DHBP_synthase"/>
    <property type="match status" value="1"/>
</dbReference>
<dbReference type="EMBL" id="HBFR01038459">
    <property type="protein sequence ID" value="CAD8900837.1"/>
    <property type="molecule type" value="Transcribed_RNA"/>
</dbReference>
<evidence type="ECO:0000256" key="3">
    <source>
        <dbReference type="ARBA" id="ARBA00005104"/>
    </source>
</evidence>
<dbReference type="CDD" id="cd00641">
    <property type="entry name" value="GTP_cyclohydro2"/>
    <property type="match status" value="1"/>
</dbReference>
<keyword evidence="16" id="KW-0472">Membrane</keyword>
<evidence type="ECO:0000256" key="12">
    <source>
        <dbReference type="ARBA" id="ARBA00023211"/>
    </source>
</evidence>
<protein>
    <recommendedName>
        <fullName evidence="5">GTP cyclohydrolase II</fullName>
        <ecNumber evidence="5">3.5.4.25</ecNumber>
    </recommendedName>
</protein>
<evidence type="ECO:0000256" key="14">
    <source>
        <dbReference type="ARBA" id="ARBA00049295"/>
    </source>
</evidence>
<comment type="cofactor">
    <cofactor evidence="2">
        <name>Mg(2+)</name>
        <dbReference type="ChEBI" id="CHEBI:18420"/>
    </cofactor>
</comment>
<comment type="cofactor">
    <cofactor evidence="1">
        <name>Mn(2+)</name>
        <dbReference type="ChEBI" id="CHEBI:29035"/>
    </cofactor>
</comment>
<feature type="region of interest" description="Disordered" evidence="15">
    <location>
        <begin position="1"/>
        <end position="44"/>
    </location>
</feature>
<evidence type="ECO:0000256" key="11">
    <source>
        <dbReference type="ARBA" id="ARBA00023134"/>
    </source>
</evidence>
<reference evidence="18" key="1">
    <citation type="submission" date="2021-01" db="EMBL/GenBank/DDBJ databases">
        <authorList>
            <person name="Corre E."/>
            <person name="Pelletier E."/>
            <person name="Niang G."/>
            <person name="Scheremetjew M."/>
            <person name="Finn R."/>
            <person name="Kale V."/>
            <person name="Holt S."/>
            <person name="Cochrane G."/>
            <person name="Meng A."/>
            <person name="Brown T."/>
            <person name="Cohen L."/>
        </authorList>
    </citation>
    <scope>NUCLEOTIDE SEQUENCE</scope>
    <source>
        <strain evidence="18">308</strain>
    </source>
</reference>
<evidence type="ECO:0000256" key="9">
    <source>
        <dbReference type="ARBA" id="ARBA00022801"/>
    </source>
</evidence>
<evidence type="ECO:0000256" key="15">
    <source>
        <dbReference type="SAM" id="MobiDB-lite"/>
    </source>
</evidence>
<dbReference type="InterPro" id="IPR017945">
    <property type="entry name" value="DHBP_synth_RibB-like_a/b_dom"/>
</dbReference>
<dbReference type="Pfam" id="PF00925">
    <property type="entry name" value="GTP_cyclohydro2"/>
    <property type="match status" value="1"/>
</dbReference>
<dbReference type="GO" id="GO:0003935">
    <property type="term" value="F:GTP cyclohydrolase II activity"/>
    <property type="evidence" value="ECO:0007669"/>
    <property type="project" value="UniProtKB-EC"/>
</dbReference>
<evidence type="ECO:0000256" key="4">
    <source>
        <dbReference type="ARBA" id="ARBA00005520"/>
    </source>
</evidence>
<name>A0A7S1G170_9STRA</name>
<keyword evidence="13" id="KW-0456">Lyase</keyword>
<keyword evidence="9" id="KW-0378">Hydrolase</keyword>
<dbReference type="UniPathway" id="UPA00275">
    <property type="reaction ID" value="UER00400"/>
</dbReference>
<keyword evidence="7" id="KW-0479">Metal-binding</keyword>
<feature type="compositionally biased region" description="Basic and acidic residues" evidence="15">
    <location>
        <begin position="13"/>
        <end position="29"/>
    </location>
</feature>
<dbReference type="PANTHER" id="PTHR21327">
    <property type="entry name" value="GTP CYCLOHYDROLASE II-RELATED"/>
    <property type="match status" value="1"/>
</dbReference>
<feature type="transmembrane region" description="Helical" evidence="16">
    <location>
        <begin position="64"/>
        <end position="87"/>
    </location>
</feature>
<evidence type="ECO:0000256" key="1">
    <source>
        <dbReference type="ARBA" id="ARBA00001936"/>
    </source>
</evidence>
<dbReference type="NCBIfam" id="TIGR00506">
    <property type="entry name" value="ribB"/>
    <property type="match status" value="1"/>
</dbReference>
<proteinExistence type="inferred from homology"/>
<evidence type="ECO:0000256" key="13">
    <source>
        <dbReference type="ARBA" id="ARBA00023239"/>
    </source>
</evidence>
<dbReference type="GO" id="GO:0005829">
    <property type="term" value="C:cytosol"/>
    <property type="evidence" value="ECO:0007669"/>
    <property type="project" value="TreeGrafter"/>
</dbReference>
<dbReference type="InterPro" id="IPR036144">
    <property type="entry name" value="RibA-like_sf"/>
</dbReference>
<dbReference type="InterPro" id="IPR032677">
    <property type="entry name" value="GTP_cyclohydro_II"/>
</dbReference>
<keyword evidence="10" id="KW-0460">Magnesium</keyword>
<dbReference type="GO" id="GO:0046872">
    <property type="term" value="F:metal ion binding"/>
    <property type="evidence" value="ECO:0007669"/>
    <property type="project" value="UniProtKB-KW"/>
</dbReference>
<evidence type="ECO:0000256" key="10">
    <source>
        <dbReference type="ARBA" id="ARBA00022842"/>
    </source>
</evidence>